<keyword evidence="2" id="KW-1133">Transmembrane helix</keyword>
<name>A0A1Q9DNR8_SYMMI</name>
<keyword evidence="4" id="KW-1185">Reference proteome</keyword>
<evidence type="ECO:0000313" key="3">
    <source>
        <dbReference type="EMBL" id="OLP96799.1"/>
    </source>
</evidence>
<dbReference type="OrthoDB" id="10428062at2759"/>
<gene>
    <name evidence="3" type="ORF">AK812_SmicGene20936</name>
</gene>
<feature type="region of interest" description="Disordered" evidence="1">
    <location>
        <begin position="1"/>
        <end position="63"/>
    </location>
</feature>
<accession>A0A1Q9DNR8</accession>
<evidence type="ECO:0000313" key="4">
    <source>
        <dbReference type="Proteomes" id="UP000186817"/>
    </source>
</evidence>
<evidence type="ECO:0000256" key="2">
    <source>
        <dbReference type="SAM" id="Phobius"/>
    </source>
</evidence>
<dbReference type="Proteomes" id="UP000186817">
    <property type="component" value="Unassembled WGS sequence"/>
</dbReference>
<dbReference type="AlphaFoldDB" id="A0A1Q9DNR8"/>
<organism evidence="3 4">
    <name type="scientific">Symbiodinium microadriaticum</name>
    <name type="common">Dinoflagellate</name>
    <name type="synonym">Zooxanthella microadriatica</name>
    <dbReference type="NCBI Taxonomy" id="2951"/>
    <lineage>
        <taxon>Eukaryota</taxon>
        <taxon>Sar</taxon>
        <taxon>Alveolata</taxon>
        <taxon>Dinophyceae</taxon>
        <taxon>Suessiales</taxon>
        <taxon>Symbiodiniaceae</taxon>
        <taxon>Symbiodinium</taxon>
    </lineage>
</organism>
<keyword evidence="2" id="KW-0812">Transmembrane</keyword>
<feature type="transmembrane region" description="Helical" evidence="2">
    <location>
        <begin position="481"/>
        <end position="500"/>
    </location>
</feature>
<reference evidence="3 4" key="1">
    <citation type="submission" date="2016-02" db="EMBL/GenBank/DDBJ databases">
        <title>Genome analysis of coral dinoflagellate symbionts highlights evolutionary adaptations to a symbiotic lifestyle.</title>
        <authorList>
            <person name="Aranda M."/>
            <person name="Li Y."/>
            <person name="Liew Y.J."/>
            <person name="Baumgarten S."/>
            <person name="Simakov O."/>
            <person name="Wilson M."/>
            <person name="Piel J."/>
            <person name="Ashoor H."/>
            <person name="Bougouffa S."/>
            <person name="Bajic V.B."/>
            <person name="Ryu T."/>
            <person name="Ravasi T."/>
            <person name="Bayer T."/>
            <person name="Micklem G."/>
            <person name="Kim H."/>
            <person name="Bhak J."/>
            <person name="Lajeunesse T.C."/>
            <person name="Voolstra C.R."/>
        </authorList>
    </citation>
    <scope>NUCLEOTIDE SEQUENCE [LARGE SCALE GENOMIC DNA]</scope>
    <source>
        <strain evidence="3 4">CCMP2467</strain>
    </source>
</reference>
<evidence type="ECO:0000256" key="1">
    <source>
        <dbReference type="SAM" id="MobiDB-lite"/>
    </source>
</evidence>
<protein>
    <submittedName>
        <fullName evidence="3">Uncharacterized protein</fullName>
    </submittedName>
</protein>
<keyword evidence="2" id="KW-0472">Membrane</keyword>
<dbReference type="EMBL" id="LSRX01000455">
    <property type="protein sequence ID" value="OLP96799.1"/>
    <property type="molecule type" value="Genomic_DNA"/>
</dbReference>
<proteinExistence type="predicted"/>
<feature type="compositionally biased region" description="Acidic residues" evidence="1">
    <location>
        <begin position="53"/>
        <end position="63"/>
    </location>
</feature>
<comment type="caution">
    <text evidence="3">The sequence shown here is derived from an EMBL/GenBank/DDBJ whole genome shotgun (WGS) entry which is preliminary data.</text>
</comment>
<sequence>MVLLSSDAEPSKEPEEGNEVLEGNEPAEGSPPAPEGNEPPEESSKAAEAGEATAEEEPAVDTEEVVVEGKGGFRNSRFSGAEELEELAEEEGAPKGFLKRYLGLSANSFKMYLPKTVNIANPRINFVFFFLELVTVGLAIWYFVSPDKYSQVVVPDVQVTMCDRRCDLSASAMDALTDQAEQSSYCTSGATFNNGADSYGPFACIRRCGRATNATACRLPSDLTQASREEAFIPTSFRQTYMKPVMGGTCPTGYSLSGGSCTRQQDYYDPCLPAYLKVETQMPTFNHEFVVYPIYNSLGFSPRPPPMKAHSGAFHAEGWDVGMLTVLFSSTGQELKRFPQGEGVAISVEDLLGAAYVSGDEALGLDVPYTRADAEVTGLTPRVTGLAITIDVWATSGGECELHHTLQTEKTLKVSVDHAGPLACISVHADRYWVTQSVEQPLGTDGTLRVDDSRGIHVSFRKSGSFYFLEEQALLRSLSALLLWIQFPVLITYWFCMLFLGTLSSIYRAVVHQEVNVAEALKGFSARLLTYSSAFMDLRGRVKENSGSDGITKI</sequence>